<feature type="domain" description="Pseudouridine synthase II N-terminal" evidence="6">
    <location>
        <begin position="23"/>
        <end position="182"/>
    </location>
</feature>
<dbReference type="GO" id="GO:1990481">
    <property type="term" value="P:mRNA pseudouridine synthesis"/>
    <property type="evidence" value="ECO:0007669"/>
    <property type="project" value="TreeGrafter"/>
</dbReference>
<dbReference type="NCBIfam" id="TIGR00431">
    <property type="entry name" value="TruB"/>
    <property type="match status" value="1"/>
</dbReference>
<gene>
    <name evidence="5" type="primary">truB</name>
    <name evidence="8" type="ORF">UT30_C0011G0017</name>
</gene>
<dbReference type="EC" id="5.4.99.25" evidence="5"/>
<dbReference type="Gene3D" id="3.30.2350.10">
    <property type="entry name" value="Pseudouridine synthase"/>
    <property type="match status" value="1"/>
</dbReference>
<comment type="function">
    <text evidence="5">Responsible for synthesis of pseudouridine from uracil-55 in the psi GC loop of transfer RNAs.</text>
</comment>
<dbReference type="PATRIC" id="fig|1618995.3.peg.578"/>
<organism evidence="8 9">
    <name type="scientific">Candidatus Uhrbacteria bacterium GW2011_GWF2_39_13</name>
    <dbReference type="NCBI Taxonomy" id="1618995"/>
    <lineage>
        <taxon>Bacteria</taxon>
        <taxon>Candidatus Uhriibacteriota</taxon>
    </lineage>
</organism>
<protein>
    <recommendedName>
        <fullName evidence="5">tRNA pseudouridine synthase B</fullName>
        <ecNumber evidence="5">5.4.99.25</ecNumber>
    </recommendedName>
    <alternativeName>
        <fullName evidence="5">tRNA pseudouridine(55) synthase</fullName>
        <shortName evidence="5">Psi55 synthase</shortName>
    </alternativeName>
    <alternativeName>
        <fullName evidence="5">tRNA pseudouridylate synthase</fullName>
    </alternativeName>
    <alternativeName>
        <fullName evidence="5">tRNA-uridine isomerase</fullName>
    </alternativeName>
</protein>
<dbReference type="InterPro" id="IPR002501">
    <property type="entry name" value="PsdUridine_synth_N"/>
</dbReference>
<keyword evidence="4 5" id="KW-0413">Isomerase</keyword>
<dbReference type="GO" id="GO:0003723">
    <property type="term" value="F:RNA binding"/>
    <property type="evidence" value="ECO:0007669"/>
    <property type="project" value="InterPro"/>
</dbReference>
<accession>A0A0G0MUS5</accession>
<reference evidence="8 9" key="1">
    <citation type="journal article" date="2015" name="Nature">
        <title>rRNA introns, odd ribosomes, and small enigmatic genomes across a large radiation of phyla.</title>
        <authorList>
            <person name="Brown C.T."/>
            <person name="Hug L.A."/>
            <person name="Thomas B.C."/>
            <person name="Sharon I."/>
            <person name="Castelle C.J."/>
            <person name="Singh A."/>
            <person name="Wilkins M.J."/>
            <person name="Williams K.H."/>
            <person name="Banfield J.F."/>
        </authorList>
    </citation>
    <scope>NUCLEOTIDE SEQUENCE [LARGE SCALE GENOMIC DNA]</scope>
</reference>
<dbReference type="Proteomes" id="UP000033935">
    <property type="component" value="Unassembled WGS sequence"/>
</dbReference>
<evidence type="ECO:0000256" key="4">
    <source>
        <dbReference type="ARBA" id="ARBA00023235"/>
    </source>
</evidence>
<name>A0A0G0MUS5_9BACT</name>
<dbReference type="GO" id="GO:0160148">
    <property type="term" value="F:tRNA pseudouridine(55) synthase activity"/>
    <property type="evidence" value="ECO:0007669"/>
    <property type="project" value="UniProtKB-EC"/>
</dbReference>
<dbReference type="PANTHER" id="PTHR13767:SF2">
    <property type="entry name" value="PSEUDOURIDYLATE SYNTHASE TRUB1"/>
    <property type="match status" value="1"/>
</dbReference>
<evidence type="ECO:0000256" key="3">
    <source>
        <dbReference type="ARBA" id="ARBA00022694"/>
    </source>
</evidence>
<dbReference type="EMBL" id="LBWG01000011">
    <property type="protein sequence ID" value="KKR04171.1"/>
    <property type="molecule type" value="Genomic_DNA"/>
</dbReference>
<evidence type="ECO:0000256" key="5">
    <source>
        <dbReference type="HAMAP-Rule" id="MF_01080"/>
    </source>
</evidence>
<comment type="similarity">
    <text evidence="2 5">Belongs to the pseudouridine synthase TruB family. Type 1 subfamily.</text>
</comment>
<dbReference type="PANTHER" id="PTHR13767">
    <property type="entry name" value="TRNA-PSEUDOURIDINE SYNTHASE"/>
    <property type="match status" value="1"/>
</dbReference>
<feature type="domain" description="tRNA pseudouridylate synthase B C-terminal" evidence="7">
    <location>
        <begin position="183"/>
        <end position="226"/>
    </location>
</feature>
<dbReference type="AlphaFoldDB" id="A0A0G0MUS5"/>
<evidence type="ECO:0000313" key="8">
    <source>
        <dbReference type="EMBL" id="KKR04171.1"/>
    </source>
</evidence>
<evidence type="ECO:0000313" key="9">
    <source>
        <dbReference type="Proteomes" id="UP000033935"/>
    </source>
</evidence>
<keyword evidence="3 5" id="KW-0819">tRNA processing</keyword>
<comment type="caution">
    <text evidence="8">The sequence shown here is derived from an EMBL/GenBank/DDBJ whole genome shotgun (WGS) entry which is preliminary data.</text>
</comment>
<dbReference type="SUPFAM" id="SSF55120">
    <property type="entry name" value="Pseudouridine synthase"/>
    <property type="match status" value="1"/>
</dbReference>
<dbReference type="CDD" id="cd02573">
    <property type="entry name" value="PseudoU_synth_EcTruB"/>
    <property type="match status" value="1"/>
</dbReference>
<dbReference type="Pfam" id="PF16198">
    <property type="entry name" value="TruB_C_2"/>
    <property type="match status" value="1"/>
</dbReference>
<sequence>MQGFLLINKPAGMTSHDVVNRIRKFTGEKCVGHAGTLDPFATGLLITGVGRGATKEMNRFVGLDKTYEAVFILGAQSDTDDKDGHIEPVPLKIIPQNREILEKILLQFTGELEQIPPTYSAIKVGGKKMYEAARAGKPIEGKPRKVTIYSIELINTSTVALGAMVDKPTLSLKIHCSSGTYIRAIARDLGKVLGGGGYVEELKRTSIGPFSLDQSHELESLKETVEQALIPVEKLIECL</sequence>
<dbReference type="GO" id="GO:0031119">
    <property type="term" value="P:tRNA pseudouridine synthesis"/>
    <property type="evidence" value="ECO:0007669"/>
    <property type="project" value="UniProtKB-UniRule"/>
</dbReference>
<dbReference type="InterPro" id="IPR032819">
    <property type="entry name" value="TruB_C"/>
</dbReference>
<dbReference type="InterPro" id="IPR020103">
    <property type="entry name" value="PsdUridine_synth_cat_dom_sf"/>
</dbReference>
<evidence type="ECO:0000259" key="6">
    <source>
        <dbReference type="Pfam" id="PF01509"/>
    </source>
</evidence>
<dbReference type="Pfam" id="PF01509">
    <property type="entry name" value="TruB_N"/>
    <property type="match status" value="1"/>
</dbReference>
<evidence type="ECO:0000256" key="1">
    <source>
        <dbReference type="ARBA" id="ARBA00000385"/>
    </source>
</evidence>
<dbReference type="HAMAP" id="MF_01080">
    <property type="entry name" value="TruB_bact"/>
    <property type="match status" value="1"/>
</dbReference>
<evidence type="ECO:0000256" key="2">
    <source>
        <dbReference type="ARBA" id="ARBA00005642"/>
    </source>
</evidence>
<feature type="active site" description="Nucleophile" evidence="5">
    <location>
        <position position="38"/>
    </location>
</feature>
<proteinExistence type="inferred from homology"/>
<dbReference type="InterPro" id="IPR014780">
    <property type="entry name" value="tRNA_psdUridine_synth_TruB"/>
</dbReference>
<comment type="catalytic activity">
    <reaction evidence="1 5">
        <text>uridine(55) in tRNA = pseudouridine(55) in tRNA</text>
        <dbReference type="Rhea" id="RHEA:42532"/>
        <dbReference type="Rhea" id="RHEA-COMP:10101"/>
        <dbReference type="Rhea" id="RHEA-COMP:10102"/>
        <dbReference type="ChEBI" id="CHEBI:65314"/>
        <dbReference type="ChEBI" id="CHEBI:65315"/>
        <dbReference type="EC" id="5.4.99.25"/>
    </reaction>
</comment>
<evidence type="ECO:0000259" key="7">
    <source>
        <dbReference type="Pfam" id="PF16198"/>
    </source>
</evidence>